<evidence type="ECO:0000313" key="2">
    <source>
        <dbReference type="Proteomes" id="UP000299102"/>
    </source>
</evidence>
<dbReference type="EMBL" id="BGZK01002346">
    <property type="protein sequence ID" value="GBP93171.1"/>
    <property type="molecule type" value="Genomic_DNA"/>
</dbReference>
<keyword evidence="2" id="KW-1185">Reference proteome</keyword>
<reference evidence="1 2" key="1">
    <citation type="journal article" date="2019" name="Commun. Biol.">
        <title>The bagworm genome reveals a unique fibroin gene that provides high tensile strength.</title>
        <authorList>
            <person name="Kono N."/>
            <person name="Nakamura H."/>
            <person name="Ohtoshi R."/>
            <person name="Tomita M."/>
            <person name="Numata K."/>
            <person name="Arakawa K."/>
        </authorList>
    </citation>
    <scope>NUCLEOTIDE SEQUENCE [LARGE SCALE GENOMIC DNA]</scope>
</reference>
<protein>
    <submittedName>
        <fullName evidence="1">Uncharacterized protein</fullName>
    </submittedName>
</protein>
<accession>A0A4C1ZWG2</accession>
<name>A0A4C1ZWG2_EUMVA</name>
<comment type="caution">
    <text evidence="1">The sequence shown here is derived from an EMBL/GenBank/DDBJ whole genome shotgun (WGS) entry which is preliminary data.</text>
</comment>
<evidence type="ECO:0000313" key="1">
    <source>
        <dbReference type="EMBL" id="GBP93171.1"/>
    </source>
</evidence>
<proteinExistence type="predicted"/>
<organism evidence="1 2">
    <name type="scientific">Eumeta variegata</name>
    <name type="common">Bagworm moth</name>
    <name type="synonym">Eumeta japonica</name>
    <dbReference type="NCBI Taxonomy" id="151549"/>
    <lineage>
        <taxon>Eukaryota</taxon>
        <taxon>Metazoa</taxon>
        <taxon>Ecdysozoa</taxon>
        <taxon>Arthropoda</taxon>
        <taxon>Hexapoda</taxon>
        <taxon>Insecta</taxon>
        <taxon>Pterygota</taxon>
        <taxon>Neoptera</taxon>
        <taxon>Endopterygota</taxon>
        <taxon>Lepidoptera</taxon>
        <taxon>Glossata</taxon>
        <taxon>Ditrysia</taxon>
        <taxon>Tineoidea</taxon>
        <taxon>Psychidae</taxon>
        <taxon>Oiketicinae</taxon>
        <taxon>Eumeta</taxon>
    </lineage>
</organism>
<dbReference type="AlphaFoldDB" id="A0A4C1ZWG2"/>
<dbReference type="Proteomes" id="UP000299102">
    <property type="component" value="Unassembled WGS sequence"/>
</dbReference>
<gene>
    <name evidence="1" type="ORF">EVAR_4128_1</name>
</gene>
<sequence>MKDSFLHFQVVSSYLTVVPDPDDAISQTSKAVHFRGKQNGRPTNNRRCVSLRARGAAQTQDGATRRAPSELVKAVISHALIFQARLFRAKMG</sequence>